<organism evidence="4 5">
    <name type="scientific">Somion occarium</name>
    <dbReference type="NCBI Taxonomy" id="3059160"/>
    <lineage>
        <taxon>Eukaryota</taxon>
        <taxon>Fungi</taxon>
        <taxon>Dikarya</taxon>
        <taxon>Basidiomycota</taxon>
        <taxon>Agaricomycotina</taxon>
        <taxon>Agaricomycetes</taxon>
        <taxon>Polyporales</taxon>
        <taxon>Cerrenaceae</taxon>
        <taxon>Somion</taxon>
    </lineage>
</organism>
<evidence type="ECO:0000256" key="2">
    <source>
        <dbReference type="ARBA" id="ARBA00023002"/>
    </source>
</evidence>
<proteinExistence type="predicted"/>
<dbReference type="InterPro" id="IPR014189">
    <property type="entry name" value="Quinone_OxRdtase_PIG3"/>
</dbReference>
<evidence type="ECO:0000259" key="3">
    <source>
        <dbReference type="SMART" id="SM00829"/>
    </source>
</evidence>
<dbReference type="InterPro" id="IPR036291">
    <property type="entry name" value="NAD(P)-bd_dom_sf"/>
</dbReference>
<dbReference type="CDD" id="cd05276">
    <property type="entry name" value="p53_inducible_oxidoreductase"/>
    <property type="match status" value="1"/>
</dbReference>
<dbReference type="SMART" id="SM00829">
    <property type="entry name" value="PKS_ER"/>
    <property type="match status" value="1"/>
</dbReference>
<dbReference type="Gene3D" id="3.90.180.10">
    <property type="entry name" value="Medium-chain alcohol dehydrogenases, catalytic domain"/>
    <property type="match status" value="1"/>
</dbReference>
<dbReference type="Proteomes" id="UP001497453">
    <property type="component" value="Chromosome 7"/>
</dbReference>
<dbReference type="EMBL" id="OZ037950">
    <property type="protein sequence ID" value="CAL1713516.1"/>
    <property type="molecule type" value="Genomic_DNA"/>
</dbReference>
<gene>
    <name evidence="4" type="ORF">GFSPODELE1_LOCUS9346</name>
</gene>
<keyword evidence="5" id="KW-1185">Reference proteome</keyword>
<dbReference type="Pfam" id="PF00107">
    <property type="entry name" value="ADH_zinc_N"/>
    <property type="match status" value="1"/>
</dbReference>
<dbReference type="InterPro" id="IPR013149">
    <property type="entry name" value="ADH-like_C"/>
</dbReference>
<dbReference type="InterPro" id="IPR020843">
    <property type="entry name" value="ER"/>
</dbReference>
<dbReference type="InterPro" id="IPR011032">
    <property type="entry name" value="GroES-like_sf"/>
</dbReference>
<dbReference type="PANTHER" id="PTHR48106">
    <property type="entry name" value="QUINONE OXIDOREDUCTASE PIG3-RELATED"/>
    <property type="match status" value="1"/>
</dbReference>
<dbReference type="SUPFAM" id="SSF50129">
    <property type="entry name" value="GroES-like"/>
    <property type="match status" value="1"/>
</dbReference>
<dbReference type="SUPFAM" id="SSF51735">
    <property type="entry name" value="NAD(P)-binding Rossmann-fold domains"/>
    <property type="match status" value="1"/>
</dbReference>
<reference evidence="5" key="1">
    <citation type="submission" date="2024-04" db="EMBL/GenBank/DDBJ databases">
        <authorList>
            <person name="Shaw F."/>
            <person name="Minotto A."/>
        </authorList>
    </citation>
    <scope>NUCLEOTIDE SEQUENCE [LARGE SCALE GENOMIC DNA]</scope>
</reference>
<dbReference type="InterPro" id="IPR013154">
    <property type="entry name" value="ADH-like_N"/>
</dbReference>
<dbReference type="PANTHER" id="PTHR48106:SF18">
    <property type="entry name" value="QUINONE OXIDOREDUCTASE PIG3"/>
    <property type="match status" value="1"/>
</dbReference>
<name>A0ABP1E0D2_9APHY</name>
<dbReference type="Pfam" id="PF08240">
    <property type="entry name" value="ADH_N"/>
    <property type="match status" value="1"/>
</dbReference>
<dbReference type="NCBIfam" id="TIGR02824">
    <property type="entry name" value="quinone_pig3"/>
    <property type="match status" value="1"/>
</dbReference>
<keyword evidence="2" id="KW-0560">Oxidoreductase</keyword>
<evidence type="ECO:0000256" key="1">
    <source>
        <dbReference type="ARBA" id="ARBA00022857"/>
    </source>
</evidence>
<protein>
    <recommendedName>
        <fullName evidence="3">Enoyl reductase (ER) domain-containing protein</fullName>
    </recommendedName>
</protein>
<evidence type="ECO:0000313" key="5">
    <source>
        <dbReference type="Proteomes" id="UP001497453"/>
    </source>
</evidence>
<dbReference type="Gene3D" id="3.40.50.720">
    <property type="entry name" value="NAD(P)-binding Rossmann-like Domain"/>
    <property type="match status" value="1"/>
</dbReference>
<accession>A0ABP1E0D2</accession>
<sequence>MLVQQTFVRARRSLYGRIFLNYRDMSARKWTTCSCTVCRDDAIPSRSFPMSNQLSNHVKPSTTVDQYLNSPGTLCFQLGFPLTASWRAHILYCKASITMSSMQAVLIKDGKGPIENLYIGEADKPTPKADEVLVKIKAFGLNRMDVSQREGRYPPPPGISDILGVEFSGHVVDIGNSVERWTIGDEVFGLAGGGAYAEFIVVPETNVLKKPGHLSWVEAASLPENFLTAYQALILVGEMKEGEDVLVHAGASGVGVAAIQLARLHHAKHVIATASTSDKLNWLRSLPSGATHTANYKTQDFAAEVKKVTEGKGVDVVIDFVGQSHWHKNIDSLAVDGRMTLLAFLSGAEVPSFNLLPILFKRLRIQGSTLRSRSKQYQADLIKKFEENILPHITGSEGAGKVRTYIHKVYPWTEIQEAHREMEANKNSGKIIAEVV</sequence>
<feature type="domain" description="Enoyl reductase (ER)" evidence="3">
    <location>
        <begin position="112"/>
        <end position="433"/>
    </location>
</feature>
<evidence type="ECO:0000313" key="4">
    <source>
        <dbReference type="EMBL" id="CAL1713516.1"/>
    </source>
</evidence>
<keyword evidence="1" id="KW-0521">NADP</keyword>